<evidence type="ECO:0000256" key="2">
    <source>
        <dbReference type="SAM" id="MobiDB-lite"/>
    </source>
</evidence>
<evidence type="ECO:0000259" key="4">
    <source>
        <dbReference type="Pfam" id="PF23359"/>
    </source>
</evidence>
<feature type="region of interest" description="Disordered" evidence="2">
    <location>
        <begin position="60"/>
        <end position="79"/>
    </location>
</feature>
<dbReference type="Pfam" id="PF11774">
    <property type="entry name" value="Lsr2"/>
    <property type="match status" value="1"/>
</dbReference>
<sequence length="126" mass="13480">MASQVDVKVVDDIDGSKAAETVRFGLDGRDYEIDLSARNAKALRKVMAEFVDAGRKIRPDRTTRRAAARPSRSTGDSAAVRAWAADNGIEISERGRISRQVLEQYAAATNPAGTPAASTSEPEFAG</sequence>
<reference evidence="5" key="2">
    <citation type="submission" date="2020-09" db="EMBL/GenBank/DDBJ databases">
        <authorList>
            <person name="Sun Q."/>
            <person name="Zhou Y."/>
        </authorList>
    </citation>
    <scope>NUCLEOTIDE SEQUENCE</scope>
    <source>
        <strain evidence="5">CGMCC 4.7308</strain>
    </source>
</reference>
<dbReference type="Gene3D" id="4.10.320.10">
    <property type="entry name" value="E3-binding domain"/>
    <property type="match status" value="1"/>
</dbReference>
<gene>
    <name evidence="5" type="ORF">GCM10011594_39740</name>
</gene>
<organism evidence="5 6">
    <name type="scientific">Nakamurella endophytica</name>
    <dbReference type="NCBI Taxonomy" id="1748367"/>
    <lineage>
        <taxon>Bacteria</taxon>
        <taxon>Bacillati</taxon>
        <taxon>Actinomycetota</taxon>
        <taxon>Actinomycetes</taxon>
        <taxon>Nakamurellales</taxon>
        <taxon>Nakamurellaceae</taxon>
        <taxon>Nakamurella</taxon>
    </lineage>
</organism>
<name>A0A917WM63_9ACTN</name>
<dbReference type="InterPro" id="IPR036625">
    <property type="entry name" value="E3-bd_dom_sf"/>
</dbReference>
<dbReference type="InterPro" id="IPR024412">
    <property type="entry name" value="Lsr2_dim_dom"/>
</dbReference>
<dbReference type="EMBL" id="BMNA01000015">
    <property type="protein sequence ID" value="GGM15744.1"/>
    <property type="molecule type" value="Genomic_DNA"/>
</dbReference>
<proteinExistence type="predicted"/>
<evidence type="ECO:0000313" key="5">
    <source>
        <dbReference type="EMBL" id="GGM15744.1"/>
    </source>
</evidence>
<dbReference type="GO" id="GO:0016746">
    <property type="term" value="F:acyltransferase activity"/>
    <property type="evidence" value="ECO:0007669"/>
    <property type="project" value="InterPro"/>
</dbReference>
<feature type="domain" description="Lsr2 dimerization" evidence="3">
    <location>
        <begin position="1"/>
        <end position="57"/>
    </location>
</feature>
<reference evidence="5" key="1">
    <citation type="journal article" date="2014" name="Int. J. Syst. Evol. Microbiol.">
        <title>Complete genome sequence of Corynebacterium casei LMG S-19264T (=DSM 44701T), isolated from a smear-ripened cheese.</title>
        <authorList>
            <consortium name="US DOE Joint Genome Institute (JGI-PGF)"/>
            <person name="Walter F."/>
            <person name="Albersmeier A."/>
            <person name="Kalinowski J."/>
            <person name="Ruckert C."/>
        </authorList>
    </citation>
    <scope>NUCLEOTIDE SEQUENCE</scope>
    <source>
        <strain evidence="5">CGMCC 4.7308</strain>
    </source>
</reference>
<evidence type="ECO:0000313" key="6">
    <source>
        <dbReference type="Proteomes" id="UP000655208"/>
    </source>
</evidence>
<dbReference type="GO" id="GO:0003677">
    <property type="term" value="F:DNA binding"/>
    <property type="evidence" value="ECO:0007669"/>
    <property type="project" value="UniProtKB-KW"/>
</dbReference>
<feature type="domain" description="Lsr2 DNA-binding" evidence="4">
    <location>
        <begin position="75"/>
        <end position="108"/>
    </location>
</feature>
<dbReference type="AlphaFoldDB" id="A0A917WM63"/>
<dbReference type="InterPro" id="IPR055370">
    <property type="entry name" value="Lsr2_DNA-bd"/>
</dbReference>
<accession>A0A917WM63</accession>
<keyword evidence="6" id="KW-1185">Reference proteome</keyword>
<protein>
    <submittedName>
        <fullName evidence="5">Lsr2 family protein</fullName>
    </submittedName>
</protein>
<comment type="caution">
    <text evidence="5">The sequence shown here is derived from an EMBL/GenBank/DDBJ whole genome shotgun (WGS) entry which is preliminary data.</text>
</comment>
<evidence type="ECO:0000259" key="3">
    <source>
        <dbReference type="Pfam" id="PF11774"/>
    </source>
</evidence>
<dbReference type="Proteomes" id="UP000655208">
    <property type="component" value="Unassembled WGS sequence"/>
</dbReference>
<evidence type="ECO:0000256" key="1">
    <source>
        <dbReference type="ARBA" id="ARBA00023125"/>
    </source>
</evidence>
<dbReference type="Gene3D" id="3.30.60.230">
    <property type="entry name" value="Lsr2, dimerization domain"/>
    <property type="match status" value="1"/>
</dbReference>
<dbReference type="Pfam" id="PF23359">
    <property type="entry name" value="Lsr2_DNA-bd"/>
    <property type="match status" value="1"/>
</dbReference>
<keyword evidence="1" id="KW-0238">DNA-binding</keyword>
<dbReference type="RefSeq" id="WP_188944614.1">
    <property type="nucleotide sequence ID" value="NZ_BMNA01000015.1"/>
</dbReference>
<dbReference type="InterPro" id="IPR042261">
    <property type="entry name" value="Lsr2-like_dimerization"/>
</dbReference>